<dbReference type="SUPFAM" id="SSF53822">
    <property type="entry name" value="Periplasmic binding protein-like I"/>
    <property type="match status" value="1"/>
</dbReference>
<feature type="signal peptide" evidence="3">
    <location>
        <begin position="1"/>
        <end position="25"/>
    </location>
</feature>
<keyword evidence="6" id="KW-1185">Reference proteome</keyword>
<sequence>MRTKKTLAALLAVSLLAAGCGRSGSGDEETPDGGTPAAAADFGDLKGLCQPGDAKSKSAQGVGAEIQLGVFTDIGFTKKTEFVDAAEVFAKWCNEAGGINGRKLAPKTRDSKFMEVRQRMLESCREDFFIVGGGSALDAMGVKDRLNCLLPAFPAQASQMQNTGSDLQIETVAGGSSYSPYAGYYTWIIKEGYPGSAGSVGVISGDTPVTKVLEGQTKEMLTAAGAKISYSELYPTQGVSDWTPYAQAIKSKGVKGLVFLGDFASLAKLEQVLTNIDYKLDWIDANSNSYGPAFLQLAGPAVAAQNNLADLGGVFPLENAAQNPATQQVLDLFKKYAPDKQVTLQVVRAFVAWTLFAKSAASCGDDLTRKCVYEAALKETAWSGGGLQAPIDLSQLDAPQKCFNVEKATPEGWKPADFKPDTGAYRCDAPAYKFTADYGKPLTLADIGKSLSDFK</sequence>
<accession>A0ABP6H9T3</accession>
<evidence type="ECO:0000256" key="3">
    <source>
        <dbReference type="SAM" id="SignalP"/>
    </source>
</evidence>
<gene>
    <name evidence="5" type="ORF">GCM10010439_67460</name>
</gene>
<dbReference type="RefSeq" id="WP_344456994.1">
    <property type="nucleotide sequence ID" value="NZ_BAAATZ010000034.1"/>
</dbReference>
<dbReference type="PANTHER" id="PTHR47235:SF1">
    <property type="entry name" value="BLR6548 PROTEIN"/>
    <property type="match status" value="1"/>
</dbReference>
<name>A0ABP6H9T3_9ACTN</name>
<evidence type="ECO:0000313" key="5">
    <source>
        <dbReference type="EMBL" id="GAA2737418.1"/>
    </source>
</evidence>
<feature type="chain" id="PRO_5046729022" description="Leucine-binding protein domain-containing protein" evidence="3">
    <location>
        <begin position="26"/>
        <end position="455"/>
    </location>
</feature>
<keyword evidence="2 3" id="KW-0732">Signal</keyword>
<comment type="caution">
    <text evidence="5">The sequence shown here is derived from an EMBL/GenBank/DDBJ whole genome shotgun (WGS) entry which is preliminary data.</text>
</comment>
<evidence type="ECO:0000313" key="6">
    <source>
        <dbReference type="Proteomes" id="UP001501842"/>
    </source>
</evidence>
<protein>
    <recommendedName>
        <fullName evidence="4">Leucine-binding protein domain-containing protein</fullName>
    </recommendedName>
</protein>
<evidence type="ECO:0000256" key="2">
    <source>
        <dbReference type="ARBA" id="ARBA00022729"/>
    </source>
</evidence>
<dbReference type="InterPro" id="IPR028081">
    <property type="entry name" value="Leu-bd"/>
</dbReference>
<comment type="similarity">
    <text evidence="1">Belongs to the leucine-binding protein family.</text>
</comment>
<dbReference type="Gene3D" id="3.40.50.2300">
    <property type="match status" value="2"/>
</dbReference>
<dbReference type="Proteomes" id="UP001501842">
    <property type="component" value="Unassembled WGS sequence"/>
</dbReference>
<organism evidence="5 6">
    <name type="scientific">Actinocorallia aurantiaca</name>
    <dbReference type="NCBI Taxonomy" id="46204"/>
    <lineage>
        <taxon>Bacteria</taxon>
        <taxon>Bacillati</taxon>
        <taxon>Actinomycetota</taxon>
        <taxon>Actinomycetes</taxon>
        <taxon>Streptosporangiales</taxon>
        <taxon>Thermomonosporaceae</taxon>
        <taxon>Actinocorallia</taxon>
    </lineage>
</organism>
<dbReference type="Pfam" id="PF13458">
    <property type="entry name" value="Peripla_BP_6"/>
    <property type="match status" value="1"/>
</dbReference>
<reference evidence="6" key="1">
    <citation type="journal article" date="2019" name="Int. J. Syst. Evol. Microbiol.">
        <title>The Global Catalogue of Microorganisms (GCM) 10K type strain sequencing project: providing services to taxonomists for standard genome sequencing and annotation.</title>
        <authorList>
            <consortium name="The Broad Institute Genomics Platform"/>
            <consortium name="The Broad Institute Genome Sequencing Center for Infectious Disease"/>
            <person name="Wu L."/>
            <person name="Ma J."/>
        </authorList>
    </citation>
    <scope>NUCLEOTIDE SEQUENCE [LARGE SCALE GENOMIC DNA]</scope>
    <source>
        <strain evidence="6">JCM 8201</strain>
    </source>
</reference>
<dbReference type="InterPro" id="IPR028082">
    <property type="entry name" value="Peripla_BP_I"/>
</dbReference>
<dbReference type="PANTHER" id="PTHR47235">
    <property type="entry name" value="BLR6548 PROTEIN"/>
    <property type="match status" value="1"/>
</dbReference>
<proteinExistence type="inferred from homology"/>
<dbReference type="EMBL" id="BAAATZ010000034">
    <property type="protein sequence ID" value="GAA2737418.1"/>
    <property type="molecule type" value="Genomic_DNA"/>
</dbReference>
<evidence type="ECO:0000259" key="4">
    <source>
        <dbReference type="Pfam" id="PF13458"/>
    </source>
</evidence>
<feature type="domain" description="Leucine-binding protein" evidence="4">
    <location>
        <begin position="81"/>
        <end position="384"/>
    </location>
</feature>
<evidence type="ECO:0000256" key="1">
    <source>
        <dbReference type="ARBA" id="ARBA00010062"/>
    </source>
</evidence>
<dbReference type="PROSITE" id="PS51257">
    <property type="entry name" value="PROKAR_LIPOPROTEIN"/>
    <property type="match status" value="1"/>
</dbReference>